<reference evidence="3 4" key="1">
    <citation type="submission" date="2020-04" db="EMBL/GenBank/DDBJ databases">
        <authorList>
            <person name="Hogendoorn C."/>
        </authorList>
    </citation>
    <scope>NUCLEOTIDE SEQUENCE [LARGE SCALE GENOMIC DNA]</scope>
    <source>
        <strain evidence="3">COOX1</strain>
    </source>
</reference>
<evidence type="ECO:0000259" key="2">
    <source>
        <dbReference type="Pfam" id="PF01557"/>
    </source>
</evidence>
<evidence type="ECO:0000256" key="1">
    <source>
        <dbReference type="ARBA" id="ARBA00022723"/>
    </source>
</evidence>
<proteinExistence type="predicted"/>
<dbReference type="GO" id="GO:0016853">
    <property type="term" value="F:isomerase activity"/>
    <property type="evidence" value="ECO:0007669"/>
    <property type="project" value="UniProtKB-KW"/>
</dbReference>
<dbReference type="InterPro" id="IPR011234">
    <property type="entry name" value="Fumarylacetoacetase-like_C"/>
</dbReference>
<dbReference type="EMBL" id="LR792683">
    <property type="protein sequence ID" value="CAB3395618.1"/>
    <property type="molecule type" value="Genomic_DNA"/>
</dbReference>
<protein>
    <submittedName>
        <fullName evidence="3">4-hydroxyphenylacetate degradation bifunctional isomerase/decarboxylase subunit HpaG2</fullName>
    </submittedName>
</protein>
<dbReference type="Proteomes" id="UP000502196">
    <property type="component" value="Chromosome"/>
</dbReference>
<dbReference type="AlphaFoldDB" id="A0A6F9EGJ7"/>
<evidence type="ECO:0000313" key="3">
    <source>
        <dbReference type="EMBL" id="CAB3395618.1"/>
    </source>
</evidence>
<dbReference type="GO" id="GO:0046872">
    <property type="term" value="F:metal ion binding"/>
    <property type="evidence" value="ECO:0007669"/>
    <property type="project" value="UniProtKB-KW"/>
</dbReference>
<sequence length="271" mass="29960">MYKKVRVQRNGVGIWGYQEGEHLYLDNGEIIAESDAIFLPPVDPTKIIAIHLNFPSRIQAFGAKVPKWPSYFMKPISTLSAHRAAVSRPKGTKYLNYEGEIALVIGSRARKVSRQDAWHYIAGYSAANDFGLHDFRTSDRGSMLRVKGQDGFCPIGPALVPAYEVDPGAIRLKTYVNGNLVQEGDSKDLVFPFDYLIADLSRLITLEPGDIILTGSPANSRPVQPGDLVVVELEGLCRLENIIVETEVDFGDYGAQPEDSDNARSTAYEIE</sequence>
<gene>
    <name evidence="3" type="ORF">COOX1_3001</name>
</gene>
<dbReference type="RefSeq" id="WP_170086341.1">
    <property type="nucleotide sequence ID" value="NZ_CP047971.1"/>
</dbReference>
<dbReference type="PANTHER" id="PTHR11820">
    <property type="entry name" value="ACYLPYRUVASE"/>
    <property type="match status" value="1"/>
</dbReference>
<dbReference type="PANTHER" id="PTHR11820:SF114">
    <property type="entry name" value="4-HYDROXYPHENYLACETATE CATABOLISM PROTEIN"/>
    <property type="match status" value="1"/>
</dbReference>
<organism evidence="3 4">
    <name type="scientific">Kyrpidia spormannii</name>
    <dbReference type="NCBI Taxonomy" id="2055160"/>
    <lineage>
        <taxon>Bacteria</taxon>
        <taxon>Bacillati</taxon>
        <taxon>Bacillota</taxon>
        <taxon>Bacilli</taxon>
        <taxon>Bacillales</taxon>
        <taxon>Alicyclobacillaceae</taxon>
        <taxon>Kyrpidia</taxon>
    </lineage>
</organism>
<keyword evidence="3" id="KW-0413">Isomerase</keyword>
<accession>A0A6F9EGJ7</accession>
<dbReference type="SUPFAM" id="SSF56529">
    <property type="entry name" value="FAH"/>
    <property type="match status" value="1"/>
</dbReference>
<name>A0A6F9EGJ7_9BACL</name>
<feature type="domain" description="Fumarylacetoacetase-like C-terminal" evidence="2">
    <location>
        <begin position="46"/>
        <end position="243"/>
    </location>
</feature>
<dbReference type="Gene3D" id="3.90.850.10">
    <property type="entry name" value="Fumarylacetoacetase-like, C-terminal domain"/>
    <property type="match status" value="1"/>
</dbReference>
<evidence type="ECO:0000313" key="4">
    <source>
        <dbReference type="Proteomes" id="UP000502196"/>
    </source>
</evidence>
<keyword evidence="1" id="KW-0479">Metal-binding</keyword>
<dbReference type="Pfam" id="PF01557">
    <property type="entry name" value="FAA_hydrolase"/>
    <property type="match status" value="1"/>
</dbReference>
<dbReference type="InterPro" id="IPR036663">
    <property type="entry name" value="Fumarylacetoacetase_C_sf"/>
</dbReference>